<dbReference type="InterPro" id="IPR013216">
    <property type="entry name" value="Methyltransf_11"/>
</dbReference>
<feature type="domain" description="Methyltransferase type 11" evidence="1">
    <location>
        <begin position="47"/>
        <end position="146"/>
    </location>
</feature>
<dbReference type="EMBL" id="NRSH01000018">
    <property type="protein sequence ID" value="MBK1725998.1"/>
    <property type="molecule type" value="Genomic_DNA"/>
</dbReference>
<keyword evidence="3" id="KW-1185">Reference proteome</keyword>
<dbReference type="CDD" id="cd02440">
    <property type="entry name" value="AdoMet_MTases"/>
    <property type="match status" value="1"/>
</dbReference>
<comment type="caution">
    <text evidence="2">The sequence shown here is derived from an EMBL/GenBank/DDBJ whole genome shotgun (WGS) entry which is preliminary data.</text>
</comment>
<proteinExistence type="predicted"/>
<dbReference type="PANTHER" id="PTHR43591:SF24">
    <property type="entry name" value="2-METHOXY-6-POLYPRENYL-1,4-BENZOQUINOL METHYLASE, MITOCHONDRIAL"/>
    <property type="match status" value="1"/>
</dbReference>
<evidence type="ECO:0000313" key="2">
    <source>
        <dbReference type="EMBL" id="MBK1725998.1"/>
    </source>
</evidence>
<accession>A0ABS1E4V8</accession>
<reference evidence="2 3" key="1">
    <citation type="journal article" date="2020" name="Microorganisms">
        <title>Osmotic Adaptation and Compatible Solute Biosynthesis of Phototrophic Bacteria as Revealed from Genome Analyses.</title>
        <authorList>
            <person name="Imhoff J.F."/>
            <person name="Rahn T."/>
            <person name="Kunzel S."/>
            <person name="Keller A."/>
            <person name="Neulinger S.C."/>
        </authorList>
    </citation>
    <scope>NUCLEOTIDE SEQUENCE [LARGE SCALE GENOMIC DNA]</scope>
    <source>
        <strain evidence="2 3">DSM 15116</strain>
    </source>
</reference>
<dbReference type="RefSeq" id="WP_200256653.1">
    <property type="nucleotide sequence ID" value="NZ_NRSH01000018.1"/>
</dbReference>
<dbReference type="Proteomes" id="UP000738126">
    <property type="component" value="Unassembled WGS sequence"/>
</dbReference>
<dbReference type="Gene3D" id="3.40.50.150">
    <property type="entry name" value="Vaccinia Virus protein VP39"/>
    <property type="match status" value="1"/>
</dbReference>
<name>A0ABS1E4V8_9GAMM</name>
<sequence length="224" mass="24077">MERIPEPELMDGAEQALAYAQADFEEPNSRFVETFVERFGEPEGTMLDLGCGPADIPLRFARRAPGLTVTAMDGAAEMISLGARALSREPELAGRVQLVCSTLQRLELPAASYDAVVSNSLLHHLAEPGPFWQAVRRYARPGAAVLVMDLSRPESAVAAQSIVDTYAAEEPAILREDFYNSLCAAFTPEEVRAQLEAAGLGALAVEAASDRHWIVSGRLHGVGG</sequence>
<dbReference type="PANTHER" id="PTHR43591">
    <property type="entry name" value="METHYLTRANSFERASE"/>
    <property type="match status" value="1"/>
</dbReference>
<evidence type="ECO:0000259" key="1">
    <source>
        <dbReference type="Pfam" id="PF08241"/>
    </source>
</evidence>
<dbReference type="Pfam" id="PF08241">
    <property type="entry name" value="Methyltransf_11"/>
    <property type="match status" value="1"/>
</dbReference>
<dbReference type="SUPFAM" id="SSF53335">
    <property type="entry name" value="S-adenosyl-L-methionine-dependent methyltransferases"/>
    <property type="match status" value="1"/>
</dbReference>
<gene>
    <name evidence="2" type="ORF">CKO13_02980</name>
</gene>
<protein>
    <recommendedName>
        <fullName evidence="1">Methyltransferase type 11 domain-containing protein</fullName>
    </recommendedName>
</protein>
<organism evidence="2 3">
    <name type="scientific">Halorhodospira neutriphila</name>
    <dbReference type="NCBI Taxonomy" id="168379"/>
    <lineage>
        <taxon>Bacteria</taxon>
        <taxon>Pseudomonadati</taxon>
        <taxon>Pseudomonadota</taxon>
        <taxon>Gammaproteobacteria</taxon>
        <taxon>Chromatiales</taxon>
        <taxon>Ectothiorhodospiraceae</taxon>
        <taxon>Halorhodospira</taxon>
    </lineage>
</organism>
<evidence type="ECO:0000313" key="3">
    <source>
        <dbReference type="Proteomes" id="UP000738126"/>
    </source>
</evidence>
<dbReference type="InterPro" id="IPR029063">
    <property type="entry name" value="SAM-dependent_MTases_sf"/>
</dbReference>